<evidence type="ECO:0000256" key="8">
    <source>
        <dbReference type="ARBA" id="ARBA00022723"/>
    </source>
</evidence>
<feature type="transmembrane region" description="Helical" evidence="13">
    <location>
        <begin position="72"/>
        <end position="92"/>
    </location>
</feature>
<reference evidence="15 16" key="1">
    <citation type="submission" date="2016-04" db="EMBL/GenBank/DDBJ databases">
        <title>Genome analysis of Thermosulfurimonas dismutans, the first thermophilic sulfur-disproportionating bacterium of the phylum Thermodesulfobacteria.</title>
        <authorList>
            <person name="Mardanov A.V."/>
            <person name="Beletsky A.V."/>
            <person name="Kadnikov V.V."/>
            <person name="Slobodkin A.I."/>
            <person name="Ravin N.V."/>
        </authorList>
    </citation>
    <scope>NUCLEOTIDE SEQUENCE [LARGE SCALE GENOMIC DNA]</scope>
    <source>
        <strain evidence="15 16">S95</strain>
    </source>
</reference>
<evidence type="ECO:0000256" key="3">
    <source>
        <dbReference type="ARBA" id="ARBA00010747"/>
    </source>
</evidence>
<dbReference type="Pfam" id="PF01292">
    <property type="entry name" value="Ni_hydr_CYTB"/>
    <property type="match status" value="1"/>
</dbReference>
<feature type="transmembrane region" description="Helical" evidence="13">
    <location>
        <begin position="241"/>
        <end position="266"/>
    </location>
</feature>
<feature type="transmembrane region" description="Helical" evidence="13">
    <location>
        <begin position="150"/>
        <end position="170"/>
    </location>
</feature>
<dbReference type="PATRIC" id="fig|999894.6.peg.1819"/>
<dbReference type="GO" id="GO:0009061">
    <property type="term" value="P:anaerobic respiration"/>
    <property type="evidence" value="ECO:0007669"/>
    <property type="project" value="TreeGrafter"/>
</dbReference>
<dbReference type="STRING" id="999894.TDIS_1819"/>
<keyword evidence="12 13" id="KW-0472">Membrane</keyword>
<dbReference type="GO" id="GO:0036397">
    <property type="term" value="F:formate dehydrogenase (quinone) activity"/>
    <property type="evidence" value="ECO:0007669"/>
    <property type="project" value="TreeGrafter"/>
</dbReference>
<keyword evidence="10 13" id="KW-1133">Transmembrane helix</keyword>
<name>A0A179D3P1_9BACT</name>
<comment type="similarity">
    <text evidence="3">Belongs to the formate dehydrogenase gamma subunit family.</text>
</comment>
<keyword evidence="4" id="KW-0813">Transport</keyword>
<dbReference type="GO" id="GO:0005886">
    <property type="term" value="C:plasma membrane"/>
    <property type="evidence" value="ECO:0007669"/>
    <property type="project" value="UniProtKB-SubCell"/>
</dbReference>
<gene>
    <name evidence="15" type="ORF">TDIS_1819</name>
</gene>
<evidence type="ECO:0000256" key="2">
    <source>
        <dbReference type="ARBA" id="ARBA00004651"/>
    </source>
</evidence>
<evidence type="ECO:0000256" key="13">
    <source>
        <dbReference type="SAM" id="Phobius"/>
    </source>
</evidence>
<keyword evidence="9" id="KW-0249">Electron transport</keyword>
<keyword evidence="5" id="KW-1003">Cell membrane</keyword>
<dbReference type="GO" id="GO:0009055">
    <property type="term" value="F:electron transfer activity"/>
    <property type="evidence" value="ECO:0007669"/>
    <property type="project" value="InterPro"/>
</dbReference>
<evidence type="ECO:0000313" key="15">
    <source>
        <dbReference type="EMBL" id="OAQ20092.1"/>
    </source>
</evidence>
<dbReference type="InterPro" id="IPR051817">
    <property type="entry name" value="FDH_cytochrome_b556_subunit"/>
</dbReference>
<dbReference type="InterPro" id="IPR011577">
    <property type="entry name" value="Cyt_b561_bac/Ni-Hgenase"/>
</dbReference>
<dbReference type="EC" id="1.2.1.2" evidence="15"/>
<organism evidence="15 16">
    <name type="scientific">Thermosulfurimonas dismutans</name>
    <dbReference type="NCBI Taxonomy" id="999894"/>
    <lineage>
        <taxon>Bacteria</taxon>
        <taxon>Pseudomonadati</taxon>
        <taxon>Thermodesulfobacteriota</taxon>
        <taxon>Thermodesulfobacteria</taxon>
        <taxon>Thermodesulfobacteriales</taxon>
        <taxon>Thermodesulfobacteriaceae</taxon>
        <taxon>Thermosulfurimonas</taxon>
    </lineage>
</organism>
<comment type="cofactor">
    <cofactor evidence="1">
        <name>heme</name>
        <dbReference type="ChEBI" id="CHEBI:30413"/>
    </cofactor>
</comment>
<dbReference type="InterPro" id="IPR016174">
    <property type="entry name" value="Di-haem_cyt_TM"/>
</dbReference>
<proteinExistence type="inferred from homology"/>
<evidence type="ECO:0000256" key="5">
    <source>
        <dbReference type="ARBA" id="ARBA00022475"/>
    </source>
</evidence>
<feature type="domain" description="Cytochrome b561 bacterial/Ni-hydrogenase" evidence="14">
    <location>
        <begin position="107"/>
        <end position="276"/>
    </location>
</feature>
<evidence type="ECO:0000313" key="16">
    <source>
        <dbReference type="Proteomes" id="UP000078390"/>
    </source>
</evidence>
<keyword evidence="7 13" id="KW-0812">Transmembrane</keyword>
<feature type="transmembrane region" description="Helical" evidence="13">
    <location>
        <begin position="209"/>
        <end position="229"/>
    </location>
</feature>
<dbReference type="Proteomes" id="UP000078390">
    <property type="component" value="Unassembled WGS sequence"/>
</dbReference>
<dbReference type="PANTHER" id="PTHR30074">
    <property type="entry name" value="FORMATE DEHYDROGENASE, NITRATE-INDUCIBLE, CYTOCHROME B556 FDN SUBUNIT"/>
    <property type="match status" value="1"/>
</dbReference>
<sequence>MEWSMRGSLLGKGLLVFFLLSLGVHYVWAQDILRGFGPESFTDYFRQFSEIIVGDWSNSGRQFLALVPKLKLYFLVVLVGVPGLFFLHYLIIGPKRFSHQGEKILYYGPLARLIHWVAALFFTLLVVTGLTIIFAKTFGGGSLVRISRKIHLLSAFGFGAVVVPMFLMWLRDMLPAPYDLKWFLMFGGYLSRKKQPIPAGKFNAGQKMWFWLASVGGGVMLYTGFYLYLFEAPLKDLRLFVLIHNFLGLAIVALFFTHLYMSLFAVKGAIQSMLSGYKSAEEVSVLHSKYYEKLKQGRS</sequence>
<accession>A0A179D3P1</accession>
<keyword evidence="16" id="KW-1185">Reference proteome</keyword>
<dbReference type="GO" id="GO:0008863">
    <property type="term" value="F:formate dehydrogenase (NAD+) activity"/>
    <property type="evidence" value="ECO:0007669"/>
    <property type="project" value="InterPro"/>
</dbReference>
<dbReference type="Gene3D" id="1.20.950.20">
    <property type="entry name" value="Transmembrane di-heme cytochromes, Chain C"/>
    <property type="match status" value="1"/>
</dbReference>
<dbReference type="AlphaFoldDB" id="A0A179D3P1"/>
<feature type="transmembrane region" description="Helical" evidence="13">
    <location>
        <begin position="113"/>
        <end position="138"/>
    </location>
</feature>
<evidence type="ECO:0000256" key="11">
    <source>
        <dbReference type="ARBA" id="ARBA00023004"/>
    </source>
</evidence>
<dbReference type="GO" id="GO:0015944">
    <property type="term" value="P:formate oxidation"/>
    <property type="evidence" value="ECO:0007669"/>
    <property type="project" value="TreeGrafter"/>
</dbReference>
<evidence type="ECO:0000256" key="6">
    <source>
        <dbReference type="ARBA" id="ARBA00022617"/>
    </source>
</evidence>
<dbReference type="SUPFAM" id="SSF81342">
    <property type="entry name" value="Transmembrane di-heme cytochromes"/>
    <property type="match status" value="1"/>
</dbReference>
<dbReference type="GO" id="GO:0022904">
    <property type="term" value="P:respiratory electron transport chain"/>
    <property type="evidence" value="ECO:0007669"/>
    <property type="project" value="InterPro"/>
</dbReference>
<comment type="caution">
    <text evidence="15">The sequence shown here is derived from an EMBL/GenBank/DDBJ whole genome shotgun (WGS) entry which is preliminary data.</text>
</comment>
<keyword evidence="8" id="KW-0479">Metal-binding</keyword>
<evidence type="ECO:0000256" key="10">
    <source>
        <dbReference type="ARBA" id="ARBA00022989"/>
    </source>
</evidence>
<keyword evidence="6" id="KW-0349">Heme</keyword>
<keyword evidence="11" id="KW-0408">Iron</keyword>
<evidence type="ECO:0000259" key="14">
    <source>
        <dbReference type="Pfam" id="PF01292"/>
    </source>
</evidence>
<comment type="subcellular location">
    <subcellularLocation>
        <location evidence="2">Cell membrane</location>
        <topology evidence="2">Multi-pass membrane protein</topology>
    </subcellularLocation>
</comment>
<evidence type="ECO:0000256" key="4">
    <source>
        <dbReference type="ARBA" id="ARBA00022448"/>
    </source>
</evidence>
<dbReference type="PANTHER" id="PTHR30074:SF6">
    <property type="entry name" value="FORMATE DEHYDROGENASE GAMMA SUBUNIT"/>
    <property type="match status" value="1"/>
</dbReference>
<dbReference type="EMBL" id="LWLG01000016">
    <property type="protein sequence ID" value="OAQ20092.1"/>
    <property type="molecule type" value="Genomic_DNA"/>
</dbReference>
<evidence type="ECO:0000256" key="12">
    <source>
        <dbReference type="ARBA" id="ARBA00023136"/>
    </source>
</evidence>
<evidence type="ECO:0000256" key="7">
    <source>
        <dbReference type="ARBA" id="ARBA00022692"/>
    </source>
</evidence>
<dbReference type="InterPro" id="IPR006471">
    <property type="entry name" value="Formate_DH_gsu"/>
</dbReference>
<dbReference type="NCBIfam" id="TIGR01583">
    <property type="entry name" value="formate-DH-gamm"/>
    <property type="match status" value="1"/>
</dbReference>
<evidence type="ECO:0000256" key="1">
    <source>
        <dbReference type="ARBA" id="ARBA00001971"/>
    </source>
</evidence>
<keyword evidence="15" id="KW-0560">Oxidoreductase</keyword>
<dbReference type="GO" id="GO:0046872">
    <property type="term" value="F:metal ion binding"/>
    <property type="evidence" value="ECO:0007669"/>
    <property type="project" value="UniProtKB-KW"/>
</dbReference>
<evidence type="ECO:0000256" key="9">
    <source>
        <dbReference type="ARBA" id="ARBA00022982"/>
    </source>
</evidence>
<protein>
    <submittedName>
        <fullName evidence="15">Formate dehydrogenase, cytochrome b subunit C</fullName>
        <ecNumber evidence="15">1.2.1.2</ecNumber>
    </submittedName>
</protein>
<dbReference type="GO" id="GO:0009326">
    <property type="term" value="C:formate dehydrogenase complex"/>
    <property type="evidence" value="ECO:0007669"/>
    <property type="project" value="InterPro"/>
</dbReference>